<sequence length="42" mass="4873">MGGDAQLESLVQLTPKHWGQQATKMTHLFYFLWSSGFKKRFA</sequence>
<evidence type="ECO:0000313" key="1">
    <source>
        <dbReference type="EMBL" id="RZT96330.1"/>
    </source>
</evidence>
<proteinExistence type="predicted"/>
<dbReference type="AlphaFoldDB" id="A0A4Q7VJF8"/>
<protein>
    <submittedName>
        <fullName evidence="1">Uncharacterized protein</fullName>
    </submittedName>
</protein>
<organism evidence="1 2">
    <name type="scientific">Ancylomarina subtilis</name>
    <dbReference type="NCBI Taxonomy" id="1639035"/>
    <lineage>
        <taxon>Bacteria</taxon>
        <taxon>Pseudomonadati</taxon>
        <taxon>Bacteroidota</taxon>
        <taxon>Bacteroidia</taxon>
        <taxon>Marinilabiliales</taxon>
        <taxon>Marinifilaceae</taxon>
        <taxon>Ancylomarina</taxon>
    </lineage>
</organism>
<dbReference type="Proteomes" id="UP000293562">
    <property type="component" value="Unassembled WGS sequence"/>
</dbReference>
<accession>A0A4Q7VJF8</accession>
<comment type="caution">
    <text evidence="1">The sequence shown here is derived from an EMBL/GenBank/DDBJ whole genome shotgun (WGS) entry which is preliminary data.</text>
</comment>
<name>A0A4Q7VJF8_9BACT</name>
<gene>
    <name evidence="1" type="ORF">EV201_0968</name>
</gene>
<dbReference type="EMBL" id="SHKN01000001">
    <property type="protein sequence ID" value="RZT96330.1"/>
    <property type="molecule type" value="Genomic_DNA"/>
</dbReference>
<reference evidence="1 2" key="1">
    <citation type="submission" date="2019-02" db="EMBL/GenBank/DDBJ databases">
        <title>Genomic Encyclopedia of Type Strains, Phase IV (KMG-IV): sequencing the most valuable type-strain genomes for metagenomic binning, comparative biology and taxonomic classification.</title>
        <authorList>
            <person name="Goeker M."/>
        </authorList>
    </citation>
    <scope>NUCLEOTIDE SEQUENCE [LARGE SCALE GENOMIC DNA]</scope>
    <source>
        <strain evidence="1 2">DSM 28825</strain>
    </source>
</reference>
<keyword evidence="2" id="KW-1185">Reference proteome</keyword>
<evidence type="ECO:0000313" key="2">
    <source>
        <dbReference type="Proteomes" id="UP000293562"/>
    </source>
</evidence>